<organism evidence="1 2">
    <name type="scientific">Rhodobium orientis</name>
    <dbReference type="NCBI Taxonomy" id="34017"/>
    <lineage>
        <taxon>Bacteria</taxon>
        <taxon>Pseudomonadati</taxon>
        <taxon>Pseudomonadota</taxon>
        <taxon>Alphaproteobacteria</taxon>
        <taxon>Hyphomicrobiales</taxon>
        <taxon>Rhodobiaceae</taxon>
        <taxon>Rhodobium</taxon>
    </lineage>
</organism>
<dbReference type="Proteomes" id="UP000249299">
    <property type="component" value="Unassembled WGS sequence"/>
</dbReference>
<dbReference type="EMBL" id="NPEV01000079">
    <property type="protein sequence ID" value="RAI24317.1"/>
    <property type="molecule type" value="Genomic_DNA"/>
</dbReference>
<name>A0A327JGU7_9HYPH</name>
<gene>
    <name evidence="1" type="ORF">CH339_22425</name>
</gene>
<keyword evidence="2" id="KW-1185">Reference proteome</keyword>
<evidence type="ECO:0000313" key="2">
    <source>
        <dbReference type="Proteomes" id="UP000249299"/>
    </source>
</evidence>
<proteinExistence type="predicted"/>
<dbReference type="AlphaFoldDB" id="A0A327JGU7"/>
<sequence>MHPVYKIRPDSSGLDPAIHAAFDFKPLGWIMPHLIMDHRIKSGGDAEWVDRPELEPLAAWS</sequence>
<reference evidence="1 2" key="1">
    <citation type="submission" date="2017-07" db="EMBL/GenBank/DDBJ databases">
        <title>Draft Genome Sequences of Select Purple Nonsulfur Bacteria.</title>
        <authorList>
            <person name="Lasarre B."/>
            <person name="Mckinlay J.B."/>
        </authorList>
    </citation>
    <scope>NUCLEOTIDE SEQUENCE [LARGE SCALE GENOMIC DNA]</scope>
    <source>
        <strain evidence="1 2">DSM 11290</strain>
    </source>
</reference>
<evidence type="ECO:0000313" key="1">
    <source>
        <dbReference type="EMBL" id="RAI24317.1"/>
    </source>
</evidence>
<protein>
    <submittedName>
        <fullName evidence="1">Uncharacterized protein</fullName>
    </submittedName>
</protein>
<comment type="caution">
    <text evidence="1">The sequence shown here is derived from an EMBL/GenBank/DDBJ whole genome shotgun (WGS) entry which is preliminary data.</text>
</comment>
<accession>A0A327JGU7</accession>